<keyword evidence="3" id="KW-0175">Coiled coil</keyword>
<evidence type="ECO:0000256" key="2">
    <source>
        <dbReference type="ARBA" id="ARBA00023163"/>
    </source>
</evidence>
<evidence type="ECO:0000259" key="5">
    <source>
        <dbReference type="SMART" id="SM00338"/>
    </source>
</evidence>
<feature type="compositionally biased region" description="Basic residues" evidence="4">
    <location>
        <begin position="129"/>
        <end position="139"/>
    </location>
</feature>
<dbReference type="PANTHER" id="PTHR46835">
    <property type="entry name" value="BASIC-LEUCINE ZIPPER (BZIP) TRANSCRIPTION FACTOR FAMILY PROTEIN-RELATED"/>
    <property type="match status" value="1"/>
</dbReference>
<dbReference type="PANTHER" id="PTHR46835:SF8">
    <property type="entry name" value="BZIP TRANSCRIPTION FACTOR FAMILY PROTEIN, EXPRESSED"/>
    <property type="match status" value="1"/>
</dbReference>
<dbReference type="InterPro" id="IPR004827">
    <property type="entry name" value="bZIP"/>
</dbReference>
<reference evidence="7" key="1">
    <citation type="journal article" date="2019" name="Nat. Commun.">
        <title>The genome of broomcorn millet.</title>
        <authorList>
            <person name="Zou C."/>
            <person name="Miki D."/>
            <person name="Li D."/>
            <person name="Tang Q."/>
            <person name="Xiao L."/>
            <person name="Rajput S."/>
            <person name="Deng P."/>
            <person name="Jia W."/>
            <person name="Huang R."/>
            <person name="Zhang M."/>
            <person name="Sun Y."/>
            <person name="Hu J."/>
            <person name="Fu X."/>
            <person name="Schnable P.S."/>
            <person name="Li F."/>
            <person name="Zhang H."/>
            <person name="Feng B."/>
            <person name="Zhu X."/>
            <person name="Liu R."/>
            <person name="Schnable J.C."/>
            <person name="Zhu J.-K."/>
            <person name="Zhang H."/>
        </authorList>
    </citation>
    <scope>NUCLEOTIDE SEQUENCE [LARGE SCALE GENOMIC DNA]</scope>
</reference>
<feature type="region of interest" description="Disordered" evidence="4">
    <location>
        <begin position="248"/>
        <end position="313"/>
    </location>
</feature>
<evidence type="ECO:0000256" key="3">
    <source>
        <dbReference type="SAM" id="Coils"/>
    </source>
</evidence>
<dbReference type="AlphaFoldDB" id="A0A3L6Q4E6"/>
<dbReference type="Proteomes" id="UP000275267">
    <property type="component" value="Unassembled WGS sequence"/>
</dbReference>
<feature type="region of interest" description="Disordered" evidence="4">
    <location>
        <begin position="96"/>
        <end position="179"/>
    </location>
</feature>
<dbReference type="CDD" id="cd14703">
    <property type="entry name" value="bZIP_plant_RF2"/>
    <property type="match status" value="1"/>
</dbReference>
<dbReference type="SMART" id="SM00338">
    <property type="entry name" value="BRLZ"/>
    <property type="match status" value="1"/>
</dbReference>
<proteinExistence type="predicted"/>
<keyword evidence="7" id="KW-1185">Reference proteome</keyword>
<feature type="coiled-coil region" evidence="3">
    <location>
        <begin position="324"/>
        <end position="372"/>
    </location>
</feature>
<keyword evidence="2" id="KW-0804">Transcription</keyword>
<dbReference type="EMBL" id="PQIB02000014">
    <property type="protein sequence ID" value="RLM70324.1"/>
    <property type="molecule type" value="Genomic_DNA"/>
</dbReference>
<evidence type="ECO:0000313" key="6">
    <source>
        <dbReference type="EMBL" id="RLM70324.1"/>
    </source>
</evidence>
<dbReference type="InterPro" id="IPR044759">
    <property type="entry name" value="bZIP_RF2"/>
</dbReference>
<feature type="domain" description="BZIP" evidence="5">
    <location>
        <begin position="302"/>
        <end position="361"/>
    </location>
</feature>
<organism evidence="6 7">
    <name type="scientific">Panicum miliaceum</name>
    <name type="common">Proso millet</name>
    <name type="synonym">Broomcorn millet</name>
    <dbReference type="NCBI Taxonomy" id="4540"/>
    <lineage>
        <taxon>Eukaryota</taxon>
        <taxon>Viridiplantae</taxon>
        <taxon>Streptophyta</taxon>
        <taxon>Embryophyta</taxon>
        <taxon>Tracheophyta</taxon>
        <taxon>Spermatophyta</taxon>
        <taxon>Magnoliopsida</taxon>
        <taxon>Liliopsida</taxon>
        <taxon>Poales</taxon>
        <taxon>Poaceae</taxon>
        <taxon>PACMAD clade</taxon>
        <taxon>Panicoideae</taxon>
        <taxon>Panicodae</taxon>
        <taxon>Paniceae</taxon>
        <taxon>Panicinae</taxon>
        <taxon>Panicum</taxon>
        <taxon>Panicum sect. Panicum</taxon>
    </lineage>
</organism>
<dbReference type="OrthoDB" id="1878267at2759"/>
<name>A0A3L6Q4E6_PANMI</name>
<feature type="region of interest" description="Disordered" evidence="4">
    <location>
        <begin position="423"/>
        <end position="442"/>
    </location>
</feature>
<keyword evidence="1" id="KW-0805">Transcription regulation</keyword>
<dbReference type="STRING" id="4540.A0A3L6Q4E6"/>
<evidence type="ECO:0000256" key="4">
    <source>
        <dbReference type="SAM" id="MobiDB-lite"/>
    </source>
</evidence>
<protein>
    <recommendedName>
        <fullName evidence="5">BZIP domain-containing protein</fullName>
    </recommendedName>
</protein>
<evidence type="ECO:0000313" key="7">
    <source>
        <dbReference type="Proteomes" id="UP000275267"/>
    </source>
</evidence>
<dbReference type="InterPro" id="IPR044797">
    <property type="entry name" value="At4g06598-like"/>
</dbReference>
<dbReference type="GO" id="GO:0005634">
    <property type="term" value="C:nucleus"/>
    <property type="evidence" value="ECO:0007669"/>
    <property type="project" value="UniProtKB-ARBA"/>
</dbReference>
<dbReference type="SUPFAM" id="SSF57959">
    <property type="entry name" value="Leucine zipper domain"/>
    <property type="match status" value="1"/>
</dbReference>
<dbReference type="Gene3D" id="1.20.5.170">
    <property type="match status" value="1"/>
</dbReference>
<sequence length="442" mass="48656">MIPRHFPKHIHPEKRSAIFIDFLLHPTTIRFLSILLPLPLPLPSSPLLNTPPKNPNCLTSVSGPVRGGGDWTSSRELFGRSERTMMANAKLQKQALLPPRSPFPTAAAGAPSPYADRGPIARPQGAAAHPRHGHGHHQRTSSESFIEEQPPSWLDDLLNEPETPAARQHGRAGHRRSSSDSFALFDGAAAGSGAYPNGFEGMGGGGGQPAPWGGVQEYYAKPGSFGRAHGRPWEQGMPNLAGFRHGGGLLMPTKDKVGGHHGPPNTLRDHSHGMDKRTPDDAGHDQKVGVKEGVPPKHAQSEADNKRAKQQYAQRSRVRKLQYIAELEGRVQALQSEGVEVSAEMEFLTQQNIMLDLENKALKQRLESLAQEQLIKRFQQEMFEREIGRLRSLYQQQQQQQQQVPALVRSNSRDLDAQFANLSLKHKDPNSGRDALSGPLRT</sequence>
<gene>
    <name evidence="6" type="ORF">C2845_PM17G06080</name>
</gene>
<dbReference type="GO" id="GO:0003700">
    <property type="term" value="F:DNA-binding transcription factor activity"/>
    <property type="evidence" value="ECO:0007669"/>
    <property type="project" value="InterPro"/>
</dbReference>
<dbReference type="InterPro" id="IPR046347">
    <property type="entry name" value="bZIP_sf"/>
</dbReference>
<feature type="compositionally biased region" description="Basic and acidic residues" evidence="4">
    <location>
        <begin position="267"/>
        <end position="290"/>
    </location>
</feature>
<evidence type="ECO:0000256" key="1">
    <source>
        <dbReference type="ARBA" id="ARBA00023015"/>
    </source>
</evidence>
<accession>A0A3L6Q4E6</accession>
<comment type="caution">
    <text evidence="6">The sequence shown here is derived from an EMBL/GenBank/DDBJ whole genome shotgun (WGS) entry which is preliminary data.</text>
</comment>